<evidence type="ECO:0000313" key="2">
    <source>
        <dbReference type="Proteomes" id="UP001596512"/>
    </source>
</evidence>
<dbReference type="Proteomes" id="UP001596512">
    <property type="component" value="Unassembled WGS sequence"/>
</dbReference>
<accession>A0ABW2TJ61</accession>
<reference evidence="2" key="1">
    <citation type="journal article" date="2019" name="Int. J. Syst. Evol. Microbiol.">
        <title>The Global Catalogue of Microorganisms (GCM) 10K type strain sequencing project: providing services to taxonomists for standard genome sequencing and annotation.</title>
        <authorList>
            <consortium name="The Broad Institute Genomics Platform"/>
            <consortium name="The Broad Institute Genome Sequencing Center for Infectious Disease"/>
            <person name="Wu L."/>
            <person name="Ma J."/>
        </authorList>
    </citation>
    <scope>NUCLEOTIDE SEQUENCE [LARGE SCALE GENOMIC DNA]</scope>
    <source>
        <strain evidence="2">JCM 17695</strain>
    </source>
</reference>
<protein>
    <submittedName>
        <fullName evidence="1">Uncharacterized protein</fullName>
    </submittedName>
</protein>
<name>A0ABW2TJ61_9PSEU</name>
<comment type="caution">
    <text evidence="1">The sequence shown here is derived from an EMBL/GenBank/DDBJ whole genome shotgun (WGS) entry which is preliminary data.</text>
</comment>
<sequence>MLLADTVIDRIAAYHPLDAALAEGKRRADQRLDALCRTTMAQSSSASLVGAVPTAIACLSAACSLSSTGRLPRSCGLRRPVGSWVA</sequence>
<gene>
    <name evidence="1" type="ORF">ACFQV2_06160</name>
</gene>
<organism evidence="1 2">
    <name type="scientific">Actinokineospora soli</name>
    <dbReference type="NCBI Taxonomy" id="1048753"/>
    <lineage>
        <taxon>Bacteria</taxon>
        <taxon>Bacillati</taxon>
        <taxon>Actinomycetota</taxon>
        <taxon>Actinomycetes</taxon>
        <taxon>Pseudonocardiales</taxon>
        <taxon>Pseudonocardiaceae</taxon>
        <taxon>Actinokineospora</taxon>
    </lineage>
</organism>
<proteinExistence type="predicted"/>
<dbReference type="EMBL" id="JBHTEY010000004">
    <property type="protein sequence ID" value="MFC7613253.1"/>
    <property type="molecule type" value="Genomic_DNA"/>
</dbReference>
<keyword evidence="2" id="KW-1185">Reference proteome</keyword>
<evidence type="ECO:0000313" key="1">
    <source>
        <dbReference type="EMBL" id="MFC7613253.1"/>
    </source>
</evidence>